<evidence type="ECO:0000256" key="1">
    <source>
        <dbReference type="SAM" id="SignalP"/>
    </source>
</evidence>
<comment type="caution">
    <text evidence="2">The sequence shown here is derived from an EMBL/GenBank/DDBJ whole genome shotgun (WGS) entry which is preliminary data.</text>
</comment>
<protein>
    <submittedName>
        <fullName evidence="2">Uncharacterized protein</fullName>
    </submittedName>
</protein>
<keyword evidence="1" id="KW-0732">Signal</keyword>
<reference evidence="2" key="2">
    <citation type="journal article" date="2023" name="IMA Fungus">
        <title>Comparative genomic study of the Penicillium genus elucidates a diverse pangenome and 15 lateral gene transfer events.</title>
        <authorList>
            <person name="Petersen C."/>
            <person name="Sorensen T."/>
            <person name="Nielsen M.R."/>
            <person name="Sondergaard T.E."/>
            <person name="Sorensen J.L."/>
            <person name="Fitzpatrick D.A."/>
            <person name="Frisvad J.C."/>
            <person name="Nielsen K.L."/>
        </authorList>
    </citation>
    <scope>NUCLEOTIDE SEQUENCE</scope>
    <source>
        <strain evidence="2">IBT 35673</strain>
        <strain evidence="3">IBT 35675</strain>
    </source>
</reference>
<evidence type="ECO:0000313" key="2">
    <source>
        <dbReference type="EMBL" id="KAJ5338656.1"/>
    </source>
</evidence>
<feature type="signal peptide" evidence="1">
    <location>
        <begin position="1"/>
        <end position="20"/>
    </location>
</feature>
<gene>
    <name evidence="2" type="ORF">N7452_005384</name>
    <name evidence="3" type="ORF">N7541_010623</name>
</gene>
<reference evidence="2" key="1">
    <citation type="submission" date="2022-12" db="EMBL/GenBank/DDBJ databases">
        <authorList>
            <person name="Petersen C."/>
        </authorList>
    </citation>
    <scope>NUCLEOTIDE SEQUENCE</scope>
    <source>
        <strain evidence="2">IBT 35673</strain>
        <strain evidence="3">IBT 35675</strain>
    </source>
</reference>
<dbReference type="Proteomes" id="UP001147695">
    <property type="component" value="Unassembled WGS sequence"/>
</dbReference>
<dbReference type="EMBL" id="JAPZBR010000008">
    <property type="protein sequence ID" value="KAJ5341499.1"/>
    <property type="molecule type" value="Genomic_DNA"/>
</dbReference>
<evidence type="ECO:0000313" key="4">
    <source>
        <dbReference type="Proteomes" id="UP001147695"/>
    </source>
</evidence>
<accession>A0A9W9QIP3</accession>
<organism evidence="2 4">
    <name type="scientific">Penicillium brevicompactum</name>
    <dbReference type="NCBI Taxonomy" id="5074"/>
    <lineage>
        <taxon>Eukaryota</taxon>
        <taxon>Fungi</taxon>
        <taxon>Dikarya</taxon>
        <taxon>Ascomycota</taxon>
        <taxon>Pezizomycotina</taxon>
        <taxon>Eurotiomycetes</taxon>
        <taxon>Eurotiomycetidae</taxon>
        <taxon>Eurotiales</taxon>
        <taxon>Aspergillaceae</taxon>
        <taxon>Penicillium</taxon>
    </lineage>
</organism>
<feature type="chain" id="PRO_5041114772" evidence="1">
    <location>
        <begin position="21"/>
        <end position="172"/>
    </location>
</feature>
<evidence type="ECO:0000313" key="5">
    <source>
        <dbReference type="Proteomes" id="UP001148299"/>
    </source>
</evidence>
<name>A0A9W9QIP3_PENBR</name>
<dbReference type="Proteomes" id="UP001148299">
    <property type="component" value="Unassembled WGS sequence"/>
</dbReference>
<dbReference type="AlphaFoldDB" id="A0A9W9QIP3"/>
<keyword evidence="5" id="KW-1185">Reference proteome</keyword>
<proteinExistence type="predicted"/>
<evidence type="ECO:0000313" key="3">
    <source>
        <dbReference type="EMBL" id="KAJ5341499.1"/>
    </source>
</evidence>
<sequence>MKTAPAALASLAALLTCVQQSPAPVNVVIPAVLGGVGAGFAGKAFKEFGLRDERPIYRRDDDPFAGLPQPAADQCKSQLQGVTVTFSPLDNNGVRVDDVPSSCMTLANVFLDDDSGDSRPIPMGMFISTSPTLAESKIADIGITGSASLEYHNLSTDQLKQLQDALDQRQGN</sequence>
<dbReference type="EMBL" id="JAPZBQ010000003">
    <property type="protein sequence ID" value="KAJ5338656.1"/>
    <property type="molecule type" value="Genomic_DNA"/>
</dbReference>